<dbReference type="Gene3D" id="3.10.310.40">
    <property type="match status" value="1"/>
</dbReference>
<dbReference type="AlphaFoldDB" id="W1XUX2"/>
<evidence type="ECO:0000313" key="2">
    <source>
        <dbReference type="EMBL" id="ETJ33260.1"/>
    </source>
</evidence>
<sequence>RIEALTGKGAFLHLEEIETQFNNIKNHLKVKSDNQVVEKVKQLQEEEKGLLKQLEQRNKEITSLKMGNIEEQVELINNLKVLATEVEIPNPKAIRSTMDDFKSKLQDTIIVLGGLGEGEAC</sequence>
<comment type="caution">
    <text evidence="2">The sequence shown here is derived from an EMBL/GenBank/DDBJ whole genome shotgun (WGS) entry which is preliminary data.</text>
</comment>
<feature type="coiled-coil region" evidence="1">
    <location>
        <begin position="37"/>
        <end position="64"/>
    </location>
</feature>
<name>W1XUX2_9ZZZZ</name>
<protein>
    <submittedName>
        <fullName evidence="2">Alanine-tRNA ligase</fullName>
    </submittedName>
</protein>
<evidence type="ECO:0000256" key="1">
    <source>
        <dbReference type="SAM" id="Coils"/>
    </source>
</evidence>
<dbReference type="EMBL" id="AZMM01012284">
    <property type="protein sequence ID" value="ETJ33260.1"/>
    <property type="molecule type" value="Genomic_DNA"/>
</dbReference>
<dbReference type="Gene3D" id="6.10.250.550">
    <property type="match status" value="1"/>
</dbReference>
<dbReference type="GO" id="GO:0016874">
    <property type="term" value="F:ligase activity"/>
    <property type="evidence" value="ECO:0007669"/>
    <property type="project" value="UniProtKB-KW"/>
</dbReference>
<keyword evidence="2" id="KW-0436">Ligase</keyword>
<gene>
    <name evidence="2" type="ORF">Q604_UNBC12284G0001</name>
</gene>
<proteinExistence type="predicted"/>
<reference evidence="2" key="1">
    <citation type="submission" date="2013-12" db="EMBL/GenBank/DDBJ databases">
        <title>A Varibaculum cambriense genome reconstructed from a premature infant gut community with otherwise low bacterial novelty that shifts toward anaerobic metabolism during the third week of life.</title>
        <authorList>
            <person name="Brown C.T."/>
            <person name="Sharon I."/>
            <person name="Thomas B.C."/>
            <person name="Castelle C.J."/>
            <person name="Morowitz M.J."/>
            <person name="Banfield J.F."/>
        </authorList>
    </citation>
    <scope>NUCLEOTIDE SEQUENCE</scope>
</reference>
<keyword evidence="1" id="KW-0175">Coiled coil</keyword>
<feature type="non-terminal residue" evidence="2">
    <location>
        <position position="1"/>
    </location>
</feature>
<organism evidence="2">
    <name type="scientific">human gut metagenome</name>
    <dbReference type="NCBI Taxonomy" id="408170"/>
    <lineage>
        <taxon>unclassified sequences</taxon>
        <taxon>metagenomes</taxon>
        <taxon>organismal metagenomes</taxon>
    </lineage>
</organism>
<accession>W1XUX2</accession>